<dbReference type="PANTHER" id="PTHR43827:SF3">
    <property type="entry name" value="NADP-DEPENDENT OXIDOREDUCTASE DOMAIN-CONTAINING PROTEIN"/>
    <property type="match status" value="1"/>
</dbReference>
<gene>
    <name evidence="5" type="ORF">MUN76_08195</name>
</gene>
<dbReference type="PRINTS" id="PR00069">
    <property type="entry name" value="ALDKETRDTASE"/>
</dbReference>
<sequence>MSSSLAPTIPLIGGAAMPSVALGTWPMDDTEAAAAVESAIGLGYRHIDTAENYGNERGVGEGIRRSGVDRSEIFITTKFNRAWHSVEGVRRAWQASTERLGVAYLDLLLVHWPNPDQGTYVDAVRGLLALREEGLIRALGVSNFTPAHVQRLTEAGLVPEVNQIQLDPEHSQRDAIRCHRKLGIVTEAYSPLGRGGAFLQDPVIENAAAAHGRTPAQVALRWQIQQGHAVAPKSASPERQRENLALFDFALTDAEMASISALDVGAPVQHHPDEFGH</sequence>
<proteinExistence type="inferred from homology"/>
<dbReference type="Proteomes" id="UP000831775">
    <property type="component" value="Chromosome"/>
</dbReference>
<reference evidence="5 6" key="1">
    <citation type="submission" date="2022-04" db="EMBL/GenBank/DDBJ databases">
        <title>Leucobacter sp. isolated from rhizosphere of onion.</title>
        <authorList>
            <person name="Won M."/>
            <person name="Lee C.-M."/>
            <person name="Woen H.-Y."/>
            <person name="Kwon S.-W."/>
        </authorList>
    </citation>
    <scope>NUCLEOTIDE SEQUENCE [LARGE SCALE GENOMIC DNA]</scope>
    <source>
        <strain evidence="5 6">H25R-14</strain>
    </source>
</reference>
<dbReference type="SUPFAM" id="SSF51430">
    <property type="entry name" value="NAD(P)-linked oxidoreductase"/>
    <property type="match status" value="1"/>
</dbReference>
<dbReference type="InterPro" id="IPR023210">
    <property type="entry name" value="NADP_OxRdtase_dom"/>
</dbReference>
<evidence type="ECO:0000313" key="6">
    <source>
        <dbReference type="Proteomes" id="UP000831775"/>
    </source>
</evidence>
<evidence type="ECO:0000256" key="2">
    <source>
        <dbReference type="ARBA" id="ARBA00022857"/>
    </source>
</evidence>
<feature type="domain" description="NADP-dependent oxidoreductase" evidence="4">
    <location>
        <begin position="22"/>
        <end position="262"/>
    </location>
</feature>
<keyword evidence="3" id="KW-0560">Oxidoreductase</keyword>
<dbReference type="PROSITE" id="PS00062">
    <property type="entry name" value="ALDOKETO_REDUCTASE_2"/>
    <property type="match status" value="1"/>
</dbReference>
<dbReference type="PIRSF" id="PIRSF000097">
    <property type="entry name" value="AKR"/>
    <property type="match status" value="1"/>
</dbReference>
<dbReference type="InterPro" id="IPR018170">
    <property type="entry name" value="Aldo/ket_reductase_CS"/>
</dbReference>
<keyword evidence="6" id="KW-1185">Reference proteome</keyword>
<keyword evidence="2" id="KW-0521">NADP</keyword>
<comment type="similarity">
    <text evidence="1">Belongs to the aldo/keto reductase family.</text>
</comment>
<accession>A0ABY4FRX2</accession>
<dbReference type="Gene3D" id="3.20.20.100">
    <property type="entry name" value="NADP-dependent oxidoreductase domain"/>
    <property type="match status" value="1"/>
</dbReference>
<protein>
    <submittedName>
        <fullName evidence="5">Aldo/keto reductase</fullName>
    </submittedName>
</protein>
<dbReference type="EMBL" id="CP095043">
    <property type="protein sequence ID" value="UOQ59043.1"/>
    <property type="molecule type" value="Genomic_DNA"/>
</dbReference>
<dbReference type="Pfam" id="PF00248">
    <property type="entry name" value="Aldo_ket_red"/>
    <property type="match status" value="1"/>
</dbReference>
<dbReference type="PROSITE" id="PS00798">
    <property type="entry name" value="ALDOKETO_REDUCTASE_1"/>
    <property type="match status" value="1"/>
</dbReference>
<evidence type="ECO:0000256" key="1">
    <source>
        <dbReference type="ARBA" id="ARBA00007905"/>
    </source>
</evidence>
<evidence type="ECO:0000259" key="4">
    <source>
        <dbReference type="Pfam" id="PF00248"/>
    </source>
</evidence>
<evidence type="ECO:0000256" key="3">
    <source>
        <dbReference type="ARBA" id="ARBA00023002"/>
    </source>
</evidence>
<name>A0ABY4FRX2_9MICO</name>
<organism evidence="5 6">
    <name type="scientific">Leucobacter rhizosphaerae</name>
    <dbReference type="NCBI Taxonomy" id="2932245"/>
    <lineage>
        <taxon>Bacteria</taxon>
        <taxon>Bacillati</taxon>
        <taxon>Actinomycetota</taxon>
        <taxon>Actinomycetes</taxon>
        <taxon>Micrococcales</taxon>
        <taxon>Microbacteriaceae</taxon>
        <taxon>Leucobacter</taxon>
    </lineage>
</organism>
<dbReference type="PANTHER" id="PTHR43827">
    <property type="entry name" value="2,5-DIKETO-D-GLUCONIC ACID REDUCTASE"/>
    <property type="match status" value="1"/>
</dbReference>
<dbReference type="InterPro" id="IPR020471">
    <property type="entry name" value="AKR"/>
</dbReference>
<dbReference type="RefSeq" id="WP_244683857.1">
    <property type="nucleotide sequence ID" value="NZ_CP095043.1"/>
</dbReference>
<evidence type="ECO:0000313" key="5">
    <source>
        <dbReference type="EMBL" id="UOQ59043.1"/>
    </source>
</evidence>
<dbReference type="InterPro" id="IPR036812">
    <property type="entry name" value="NAD(P)_OxRdtase_dom_sf"/>
</dbReference>